<feature type="domain" description="F-box" evidence="1">
    <location>
        <begin position="15"/>
        <end position="51"/>
    </location>
</feature>
<accession>A0A9R0I5M5</accession>
<reference evidence="3" key="2">
    <citation type="submission" date="2025-08" db="UniProtKB">
        <authorList>
            <consortium name="RefSeq"/>
        </authorList>
    </citation>
    <scope>IDENTIFICATION</scope>
    <source>
        <tissue evidence="3">Leaf</tissue>
    </source>
</reference>
<proteinExistence type="predicted"/>
<dbReference type="AlphaFoldDB" id="A0A9R0I5M5"/>
<dbReference type="PANTHER" id="PTHR31900">
    <property type="entry name" value="F-BOX/RNI SUPERFAMILY PROTEIN-RELATED"/>
    <property type="match status" value="1"/>
</dbReference>
<dbReference type="Pfam" id="PF00646">
    <property type="entry name" value="F-box"/>
    <property type="match status" value="1"/>
</dbReference>
<protein>
    <submittedName>
        <fullName evidence="3">F-box/LRR-repeat protein At4g14103 isoform X1</fullName>
    </submittedName>
</protein>
<dbReference type="Pfam" id="PF08387">
    <property type="entry name" value="FBD"/>
    <property type="match status" value="1"/>
</dbReference>
<evidence type="ECO:0000313" key="2">
    <source>
        <dbReference type="Proteomes" id="UP000813463"/>
    </source>
</evidence>
<dbReference type="InterPro" id="IPR001810">
    <property type="entry name" value="F-box_dom"/>
</dbReference>
<reference evidence="2" key="1">
    <citation type="journal article" date="2021" name="Nat. Commun.">
        <title>Genomic analyses provide insights into spinach domestication and the genetic basis of agronomic traits.</title>
        <authorList>
            <person name="Cai X."/>
            <person name="Sun X."/>
            <person name="Xu C."/>
            <person name="Sun H."/>
            <person name="Wang X."/>
            <person name="Ge C."/>
            <person name="Zhang Z."/>
            <person name="Wang Q."/>
            <person name="Fei Z."/>
            <person name="Jiao C."/>
            <person name="Wang Q."/>
        </authorList>
    </citation>
    <scope>NUCLEOTIDE SEQUENCE [LARGE SCALE GENOMIC DNA]</scope>
    <source>
        <strain evidence="2">cv. Varoflay</strain>
    </source>
</reference>
<dbReference type="Pfam" id="PF24758">
    <property type="entry name" value="LRR_At5g56370"/>
    <property type="match status" value="1"/>
</dbReference>
<evidence type="ECO:0000259" key="1">
    <source>
        <dbReference type="PROSITE" id="PS50181"/>
    </source>
</evidence>
<dbReference type="InterPro" id="IPR050232">
    <property type="entry name" value="FBL13/AtMIF1-like"/>
</dbReference>
<gene>
    <name evidence="3" type="primary">LOC110782956</name>
</gene>
<dbReference type="CDD" id="cd22160">
    <property type="entry name" value="F-box_AtFBL13-like"/>
    <property type="match status" value="1"/>
</dbReference>
<dbReference type="InterPro" id="IPR053781">
    <property type="entry name" value="F-box_AtFBL13-like"/>
</dbReference>
<dbReference type="Gene3D" id="3.80.10.10">
    <property type="entry name" value="Ribonuclease Inhibitor"/>
    <property type="match status" value="1"/>
</dbReference>
<dbReference type="Proteomes" id="UP000813463">
    <property type="component" value="Chromosome 1"/>
</dbReference>
<dbReference type="InterPro" id="IPR055411">
    <property type="entry name" value="LRR_FXL15/At3g58940/PEG3-like"/>
</dbReference>
<sequence length="462" mass="52877">MQEVDMKREKQVEQLDIISNLPDHIIAHIISFLPTEEAIRTSILSSKWKYLWKGISSVSLQGTQSDPDRFANLVEHVLNNCKSTNFLSINLSCPDNIGLSRINAWISTALSCKIEKLLLYFRKYFPDRSEPPLPKCVLDCSTLIVLKLDSYFDLCIPESIVCFPHLKLLDFNVILPDQDRVMHQLLSSCPVLEELSVSCLLDFCKVRKINICIPTLKKLRLCLEYSKEGEYDVLIDTPNLEYLYIEDDSLSRYVMKNLSRLHHVEITYDVICVESVETKHKNSILQLLNGIAATDVMTLHHPTSSVLGSACSHTWPTFSNLRMLEINLTDETGWTCFPRVLHSTPNLLVLILDLGRMNTTYPYDRNPCTWAPLDSVPICLLENLKVIGVKWFAGFEDEVEAVEYLLKNAKVLERMMINSYPLDDEVVDKLLMCPTASEICDVQFYDNIFFQISPIKISVWGI</sequence>
<dbReference type="KEGG" id="soe:110782956"/>
<evidence type="ECO:0000313" key="3">
    <source>
        <dbReference type="RefSeq" id="XP_021842928.2"/>
    </source>
</evidence>
<keyword evidence="2" id="KW-1185">Reference proteome</keyword>
<dbReference type="SUPFAM" id="SSF81383">
    <property type="entry name" value="F-box domain"/>
    <property type="match status" value="1"/>
</dbReference>
<dbReference type="SMART" id="SM00579">
    <property type="entry name" value="FBD"/>
    <property type="match status" value="1"/>
</dbReference>
<dbReference type="SUPFAM" id="SSF52047">
    <property type="entry name" value="RNI-like"/>
    <property type="match status" value="1"/>
</dbReference>
<dbReference type="InterPro" id="IPR036047">
    <property type="entry name" value="F-box-like_dom_sf"/>
</dbReference>
<dbReference type="InterPro" id="IPR006566">
    <property type="entry name" value="FBD"/>
</dbReference>
<dbReference type="PROSITE" id="PS50181">
    <property type="entry name" value="FBOX"/>
    <property type="match status" value="1"/>
</dbReference>
<dbReference type="PANTHER" id="PTHR31900:SF27">
    <property type="entry name" value="FBD DOMAIN-CONTAINING PROTEIN"/>
    <property type="match status" value="1"/>
</dbReference>
<dbReference type="RefSeq" id="XP_021842928.2">
    <property type="nucleotide sequence ID" value="XM_021987236.2"/>
</dbReference>
<name>A0A9R0I5M5_SPIOL</name>
<organism evidence="2 3">
    <name type="scientific">Spinacia oleracea</name>
    <name type="common">Spinach</name>
    <dbReference type="NCBI Taxonomy" id="3562"/>
    <lineage>
        <taxon>Eukaryota</taxon>
        <taxon>Viridiplantae</taxon>
        <taxon>Streptophyta</taxon>
        <taxon>Embryophyta</taxon>
        <taxon>Tracheophyta</taxon>
        <taxon>Spermatophyta</taxon>
        <taxon>Magnoliopsida</taxon>
        <taxon>eudicotyledons</taxon>
        <taxon>Gunneridae</taxon>
        <taxon>Pentapetalae</taxon>
        <taxon>Caryophyllales</taxon>
        <taxon>Chenopodiaceae</taxon>
        <taxon>Chenopodioideae</taxon>
        <taxon>Anserineae</taxon>
        <taxon>Spinacia</taxon>
    </lineage>
</organism>
<dbReference type="Gene3D" id="1.20.1280.50">
    <property type="match status" value="1"/>
</dbReference>
<dbReference type="GeneID" id="110782956"/>
<dbReference type="InterPro" id="IPR032675">
    <property type="entry name" value="LRR_dom_sf"/>
</dbReference>